<dbReference type="NCBIfam" id="TIGR01140">
    <property type="entry name" value="L_thr_O3P_dcar"/>
    <property type="match status" value="1"/>
</dbReference>
<reference evidence="13 14" key="2">
    <citation type="submission" date="2020-01" db="EMBL/GenBank/DDBJ databases">
        <title>Microvirga sp. nov., an arsenate reduction bacterium isolated from Tibet hotspring sediments.</title>
        <authorList>
            <person name="Xian W.-D."/>
            <person name="Li W.-J."/>
        </authorList>
    </citation>
    <scope>NUCLEOTIDE SEQUENCE [LARGE SCALE GENOMIC DNA]</scope>
    <source>
        <strain evidence="13 14">KCTC 23863</strain>
    </source>
</reference>
<dbReference type="UniPathway" id="UPA00148"/>
<dbReference type="InterPro" id="IPR015422">
    <property type="entry name" value="PyrdxlP-dep_Trfase_small"/>
</dbReference>
<dbReference type="EC" id="4.1.1.81" evidence="4"/>
<proteinExistence type="predicted"/>
<dbReference type="InterPro" id="IPR004838">
    <property type="entry name" value="NHTrfase_class1_PyrdxlP-BS"/>
</dbReference>
<feature type="domain" description="Aminotransferase class I/classII large" evidence="12">
    <location>
        <begin position="64"/>
        <end position="320"/>
    </location>
</feature>
<dbReference type="GO" id="GO:0048472">
    <property type="term" value="F:threonine-phosphate decarboxylase activity"/>
    <property type="evidence" value="ECO:0007669"/>
    <property type="project" value="UniProtKB-EC"/>
</dbReference>
<dbReference type="PROSITE" id="PS00105">
    <property type="entry name" value="AA_TRANSFER_CLASS_1"/>
    <property type="match status" value="1"/>
</dbReference>
<evidence type="ECO:0000256" key="10">
    <source>
        <dbReference type="ARBA" id="ARBA00031658"/>
    </source>
</evidence>
<dbReference type="Gene3D" id="3.40.640.10">
    <property type="entry name" value="Type I PLP-dependent aspartate aminotransferase-like (Major domain)"/>
    <property type="match status" value="1"/>
</dbReference>
<dbReference type="Gene3D" id="3.90.1150.10">
    <property type="entry name" value="Aspartate Aminotransferase, domain 1"/>
    <property type="match status" value="1"/>
</dbReference>
<evidence type="ECO:0000256" key="8">
    <source>
        <dbReference type="ARBA" id="ARBA00023239"/>
    </source>
</evidence>
<keyword evidence="6" id="KW-0169">Cobalamin biosynthesis</keyword>
<dbReference type="SUPFAM" id="SSF53383">
    <property type="entry name" value="PLP-dependent transferases"/>
    <property type="match status" value="1"/>
</dbReference>
<evidence type="ECO:0000313" key="14">
    <source>
        <dbReference type="Proteomes" id="UP000436483"/>
    </source>
</evidence>
<name>A0A7X3MVC9_9HYPH</name>
<dbReference type="EMBL" id="WURB01000023">
    <property type="protein sequence ID" value="MXQ13917.1"/>
    <property type="molecule type" value="Genomic_DNA"/>
</dbReference>
<comment type="cofactor">
    <cofactor evidence="1">
        <name>pyridoxal 5'-phosphate</name>
        <dbReference type="ChEBI" id="CHEBI:597326"/>
    </cofactor>
</comment>
<evidence type="ECO:0000256" key="6">
    <source>
        <dbReference type="ARBA" id="ARBA00022573"/>
    </source>
</evidence>
<comment type="catalytic activity">
    <reaction evidence="11">
        <text>O-phospho-L-threonine + H(+) = (R)-1-aminopropan-2-yl phosphate + CO2</text>
        <dbReference type="Rhea" id="RHEA:11492"/>
        <dbReference type="ChEBI" id="CHEBI:15378"/>
        <dbReference type="ChEBI" id="CHEBI:16526"/>
        <dbReference type="ChEBI" id="CHEBI:58563"/>
        <dbReference type="ChEBI" id="CHEBI:58675"/>
        <dbReference type="EC" id="4.1.1.81"/>
    </reaction>
</comment>
<evidence type="ECO:0000256" key="9">
    <source>
        <dbReference type="ARBA" id="ARBA00029996"/>
    </source>
</evidence>
<dbReference type="Proteomes" id="UP000436483">
    <property type="component" value="Unassembled WGS sequence"/>
</dbReference>
<evidence type="ECO:0000256" key="5">
    <source>
        <dbReference type="ARBA" id="ARBA00016004"/>
    </source>
</evidence>
<dbReference type="InterPro" id="IPR015421">
    <property type="entry name" value="PyrdxlP-dep_Trfase_major"/>
</dbReference>
<dbReference type="GO" id="GO:0009236">
    <property type="term" value="P:cobalamin biosynthetic process"/>
    <property type="evidence" value="ECO:0007669"/>
    <property type="project" value="UniProtKB-UniPathway"/>
</dbReference>
<evidence type="ECO:0000256" key="1">
    <source>
        <dbReference type="ARBA" id="ARBA00001933"/>
    </source>
</evidence>
<dbReference type="PANTHER" id="PTHR42885">
    <property type="entry name" value="HISTIDINOL-PHOSPHATE AMINOTRANSFERASE-RELATED"/>
    <property type="match status" value="1"/>
</dbReference>
<comment type="pathway">
    <text evidence="3">Cofactor biosynthesis; adenosylcobalamin biosynthesis.</text>
</comment>
<comment type="function">
    <text evidence="2">Decarboxylates L-threonine-O-3-phosphate to yield (R)-1-amino-2-propanol O-2-phosphate, the precursor for the linkage between the nucleotide loop and the corrin ring in cobalamin.</text>
</comment>
<keyword evidence="8 13" id="KW-0456">Lyase</keyword>
<comment type="caution">
    <text evidence="13">The sequence shown here is derived from an EMBL/GenBank/DDBJ whole genome shotgun (WGS) entry which is preliminary data.</text>
</comment>
<dbReference type="AlphaFoldDB" id="A0A7X3MVC9"/>
<dbReference type="InterPro" id="IPR004839">
    <property type="entry name" value="Aminotransferase_I/II_large"/>
</dbReference>
<sequence length="338" mass="37445">MSKERIWHGGDLDKARRLFPEAPEPWIDLSTGINPIPYPLPDLPPHLFERLPSPRAQMDLEVVAAEAYGAVDAATVMAAPGTQVLINLLPVLWPRSQVAVLAPTYAEHAHAWRMARHQVTEAASLEQAENADIVVLVNPNNPDGRVLKRCMLLGLSERLRQRGGWLVIDEAFADFESDESLVPHLPENAVILRSFGKTYGLAGLRLGFAIAASETVMRLRRILGPWAVSGPAIAVGKQALLDRDWRDAAQQARDADARRLDALLGPVSDQVPRGTTLYRLIESRHASDLFAHLGRRGIWVRRFEYNPRILRLGLPGSEAAWTRLGEAIAAFRNAKESE</sequence>
<dbReference type="InterPro" id="IPR015424">
    <property type="entry name" value="PyrdxlP-dep_Trfase"/>
</dbReference>
<gene>
    <name evidence="13" type="ORF">GR328_21130</name>
</gene>
<keyword evidence="7" id="KW-0663">Pyridoxal phosphate</keyword>
<evidence type="ECO:0000256" key="7">
    <source>
        <dbReference type="ARBA" id="ARBA00022898"/>
    </source>
</evidence>
<reference evidence="13 14" key="1">
    <citation type="submission" date="2019-12" db="EMBL/GenBank/DDBJ databases">
        <authorList>
            <person name="Yuan C.-G."/>
        </authorList>
    </citation>
    <scope>NUCLEOTIDE SEQUENCE [LARGE SCALE GENOMIC DNA]</scope>
    <source>
        <strain evidence="13 14">KCTC 23863</strain>
    </source>
</reference>
<dbReference type="PANTHER" id="PTHR42885:SF1">
    <property type="entry name" value="THREONINE-PHOSPHATE DECARBOXYLASE"/>
    <property type="match status" value="1"/>
</dbReference>
<organism evidence="13 14">
    <name type="scientific">Microvirga makkahensis</name>
    <dbReference type="NCBI Taxonomy" id="1128670"/>
    <lineage>
        <taxon>Bacteria</taxon>
        <taxon>Pseudomonadati</taxon>
        <taxon>Pseudomonadota</taxon>
        <taxon>Alphaproteobacteria</taxon>
        <taxon>Hyphomicrobiales</taxon>
        <taxon>Methylobacteriaceae</taxon>
        <taxon>Microvirga</taxon>
    </lineage>
</organism>
<evidence type="ECO:0000256" key="2">
    <source>
        <dbReference type="ARBA" id="ARBA00003444"/>
    </source>
</evidence>
<dbReference type="RefSeq" id="WP_160887359.1">
    <property type="nucleotide sequence ID" value="NZ_WURB01000023.1"/>
</dbReference>
<evidence type="ECO:0000313" key="13">
    <source>
        <dbReference type="EMBL" id="MXQ13917.1"/>
    </source>
</evidence>
<evidence type="ECO:0000256" key="3">
    <source>
        <dbReference type="ARBA" id="ARBA00004953"/>
    </source>
</evidence>
<dbReference type="GO" id="GO:0030170">
    <property type="term" value="F:pyridoxal phosphate binding"/>
    <property type="evidence" value="ECO:0007669"/>
    <property type="project" value="InterPro"/>
</dbReference>
<evidence type="ECO:0000256" key="11">
    <source>
        <dbReference type="ARBA" id="ARBA00048531"/>
    </source>
</evidence>
<dbReference type="OrthoDB" id="9799304at2"/>
<evidence type="ECO:0000259" key="12">
    <source>
        <dbReference type="Pfam" id="PF00155"/>
    </source>
</evidence>
<evidence type="ECO:0000256" key="4">
    <source>
        <dbReference type="ARBA" id="ARBA00012285"/>
    </source>
</evidence>
<protein>
    <recommendedName>
        <fullName evidence="5">8-amino-7-oxononanoate synthase</fullName>
        <ecNumber evidence="4">4.1.1.81</ecNumber>
    </recommendedName>
    <alternativeName>
        <fullName evidence="10">Alpha-oxoamine synthase</fullName>
    </alternativeName>
    <alternativeName>
        <fullName evidence="9">L-threonine-O-3-phosphate decarboxylase</fullName>
    </alternativeName>
</protein>
<keyword evidence="14" id="KW-1185">Reference proteome</keyword>
<accession>A0A7X3MVC9</accession>
<dbReference type="InterPro" id="IPR005860">
    <property type="entry name" value="CobD"/>
</dbReference>
<dbReference type="CDD" id="cd00609">
    <property type="entry name" value="AAT_like"/>
    <property type="match status" value="1"/>
</dbReference>
<dbReference type="Pfam" id="PF00155">
    <property type="entry name" value="Aminotran_1_2"/>
    <property type="match status" value="1"/>
</dbReference>